<sequence length="67" mass="7757">MNVKERKSFNGGDGVLGWIFVGFGLCGEDEDCWVMGFLELEKFVKFKGFEKDWVEGGFSRKKKKKWA</sequence>
<dbReference type="AlphaFoldDB" id="A0A392NLX2"/>
<dbReference type="Proteomes" id="UP000265520">
    <property type="component" value="Unassembled WGS sequence"/>
</dbReference>
<feature type="non-terminal residue" evidence="1">
    <location>
        <position position="67"/>
    </location>
</feature>
<keyword evidence="2" id="KW-1185">Reference proteome</keyword>
<dbReference type="EMBL" id="LXQA010044513">
    <property type="protein sequence ID" value="MCI00878.1"/>
    <property type="molecule type" value="Genomic_DNA"/>
</dbReference>
<comment type="caution">
    <text evidence="1">The sequence shown here is derived from an EMBL/GenBank/DDBJ whole genome shotgun (WGS) entry which is preliminary data.</text>
</comment>
<organism evidence="1 2">
    <name type="scientific">Trifolium medium</name>
    <dbReference type="NCBI Taxonomy" id="97028"/>
    <lineage>
        <taxon>Eukaryota</taxon>
        <taxon>Viridiplantae</taxon>
        <taxon>Streptophyta</taxon>
        <taxon>Embryophyta</taxon>
        <taxon>Tracheophyta</taxon>
        <taxon>Spermatophyta</taxon>
        <taxon>Magnoliopsida</taxon>
        <taxon>eudicotyledons</taxon>
        <taxon>Gunneridae</taxon>
        <taxon>Pentapetalae</taxon>
        <taxon>rosids</taxon>
        <taxon>fabids</taxon>
        <taxon>Fabales</taxon>
        <taxon>Fabaceae</taxon>
        <taxon>Papilionoideae</taxon>
        <taxon>50 kb inversion clade</taxon>
        <taxon>NPAAA clade</taxon>
        <taxon>Hologalegina</taxon>
        <taxon>IRL clade</taxon>
        <taxon>Trifolieae</taxon>
        <taxon>Trifolium</taxon>
    </lineage>
</organism>
<name>A0A392NLX2_9FABA</name>
<evidence type="ECO:0000313" key="1">
    <source>
        <dbReference type="EMBL" id="MCI00878.1"/>
    </source>
</evidence>
<accession>A0A392NLX2</accession>
<evidence type="ECO:0000313" key="2">
    <source>
        <dbReference type="Proteomes" id="UP000265520"/>
    </source>
</evidence>
<reference evidence="1 2" key="1">
    <citation type="journal article" date="2018" name="Front. Plant Sci.">
        <title>Red Clover (Trifolium pratense) and Zigzag Clover (T. medium) - A Picture of Genomic Similarities and Differences.</title>
        <authorList>
            <person name="Dluhosova J."/>
            <person name="Istvanek J."/>
            <person name="Nedelnik J."/>
            <person name="Repkova J."/>
        </authorList>
    </citation>
    <scope>NUCLEOTIDE SEQUENCE [LARGE SCALE GENOMIC DNA]</scope>
    <source>
        <strain evidence="2">cv. 10/8</strain>
        <tissue evidence="1">Leaf</tissue>
    </source>
</reference>
<protein>
    <submittedName>
        <fullName evidence="1">Uncharacterized protein</fullName>
    </submittedName>
</protein>
<proteinExistence type="predicted"/>